<feature type="transmembrane region" description="Helical" evidence="1">
    <location>
        <begin position="15"/>
        <end position="32"/>
    </location>
</feature>
<feature type="transmembrane region" description="Helical" evidence="1">
    <location>
        <begin position="206"/>
        <end position="234"/>
    </location>
</feature>
<name>A0ABZ0IG29_9GAMM</name>
<dbReference type="EMBL" id="CP136865">
    <property type="protein sequence ID" value="WOJ97643.1"/>
    <property type="molecule type" value="Genomic_DNA"/>
</dbReference>
<feature type="transmembrane region" description="Helical" evidence="1">
    <location>
        <begin position="254"/>
        <end position="275"/>
    </location>
</feature>
<feature type="transmembrane region" description="Helical" evidence="1">
    <location>
        <begin position="79"/>
        <end position="99"/>
    </location>
</feature>
<keyword evidence="3" id="KW-1185">Reference proteome</keyword>
<keyword evidence="1" id="KW-0472">Membrane</keyword>
<organism evidence="2 3">
    <name type="scientific">Congregibacter brevis</name>
    <dbReference type="NCBI Taxonomy" id="3081201"/>
    <lineage>
        <taxon>Bacteria</taxon>
        <taxon>Pseudomonadati</taxon>
        <taxon>Pseudomonadota</taxon>
        <taxon>Gammaproteobacteria</taxon>
        <taxon>Cellvibrionales</taxon>
        <taxon>Halieaceae</taxon>
        <taxon>Congregibacter</taxon>
    </lineage>
</organism>
<protein>
    <submittedName>
        <fullName evidence="2">Uncharacterized protein</fullName>
    </submittedName>
</protein>
<proteinExistence type="predicted"/>
<dbReference type="SUPFAM" id="SSF48452">
    <property type="entry name" value="TPR-like"/>
    <property type="match status" value="1"/>
</dbReference>
<gene>
    <name evidence="2" type="ORF">R0137_03490</name>
</gene>
<evidence type="ECO:0000313" key="2">
    <source>
        <dbReference type="EMBL" id="WOJ97643.1"/>
    </source>
</evidence>
<sequence>MFSLSLLRDWPSQTSWPWMLAGALIYLSFGFTEMMGSDLWWHVAAGREIVQNSSVWLSDDWSYTELGSVWHNHEWLADLLFYGWVNLFGLASLVIWKWMLIVGTFCLFQNLLTRLSGNALAALLACTAGIAIAAPFLDMRPQLYTLLGIAILLQLTLLRAPRLRRLLPLFLIWANLHGGFVYGLLMLAIVLCPWSDSSWGALRSAVLTWGACALVCLVNPDGVQIFWLPLVYALNADSPYRSLGEWRSPFEPGGITSSFYAYSLVVAAALSMTWILPVVRRWVPMSSEVIAIALLSAAMSATSRRFIILWAMAFALLLAPFVAALFRQKVLQLLMLPVLLALTLWAGSRIAPYPLNPNVAYHYLTAEYVYPHGLADFVEANGLQGNTFAFYNWGGYLHWRLDGDLKVFIDGRANTLFDDQAYIDYVTVLGARSGWVEKIESSGAQLFMWPRGRGGERLTRGLLQTGRWELLYQDVRGVLLVRKDYAVPTKLRLPDDSVDTQLTAAYLASKQGDNLAALAAASRAHELRPWGQASCSWLTRSLQANGQAREAASVMESCRAYFPSKYLR</sequence>
<keyword evidence="1" id="KW-0812">Transmembrane</keyword>
<dbReference type="Proteomes" id="UP001626549">
    <property type="component" value="Chromosome"/>
</dbReference>
<evidence type="ECO:0000313" key="3">
    <source>
        <dbReference type="Proteomes" id="UP001626549"/>
    </source>
</evidence>
<keyword evidence="1" id="KW-1133">Transmembrane helix</keyword>
<feature type="transmembrane region" description="Helical" evidence="1">
    <location>
        <begin position="119"/>
        <end position="136"/>
    </location>
</feature>
<feature type="transmembrane region" description="Helical" evidence="1">
    <location>
        <begin position="307"/>
        <end position="326"/>
    </location>
</feature>
<feature type="transmembrane region" description="Helical" evidence="1">
    <location>
        <begin position="143"/>
        <end position="160"/>
    </location>
</feature>
<reference evidence="2 3" key="1">
    <citation type="submission" date="2023-10" db="EMBL/GenBank/DDBJ databases">
        <title>Two novel species belonging to the OM43/NOR5 clade.</title>
        <authorList>
            <person name="Park M."/>
        </authorList>
    </citation>
    <scope>NUCLEOTIDE SEQUENCE [LARGE SCALE GENOMIC DNA]</scope>
    <source>
        <strain evidence="2 3">IMCC45268</strain>
    </source>
</reference>
<evidence type="ECO:0000256" key="1">
    <source>
        <dbReference type="SAM" id="Phobius"/>
    </source>
</evidence>
<dbReference type="RefSeq" id="WP_407328573.1">
    <property type="nucleotide sequence ID" value="NZ_CP136865.1"/>
</dbReference>
<accession>A0ABZ0IG29</accession>
<dbReference type="InterPro" id="IPR011990">
    <property type="entry name" value="TPR-like_helical_dom_sf"/>
</dbReference>
<feature type="transmembrane region" description="Helical" evidence="1">
    <location>
        <begin position="172"/>
        <end position="194"/>
    </location>
</feature>